<dbReference type="PANTHER" id="PTHR47198:SF1">
    <property type="entry name" value="WD REPEAT-CONTAINING PROTEIN 91-LIKE ISOFORM X1"/>
    <property type="match status" value="1"/>
</dbReference>
<comment type="caution">
    <text evidence="1">The sequence shown here is derived from an EMBL/GenBank/DDBJ whole genome shotgun (WGS) entry which is preliminary data.</text>
</comment>
<protein>
    <submittedName>
        <fullName evidence="1">Uncharacterized protein</fullName>
    </submittedName>
</protein>
<reference evidence="2" key="1">
    <citation type="journal article" date="2019" name="Gigascience">
        <title>De novo genome assembly of the endangered Acer yangbiense, a plant species with extremely small populations endemic to Yunnan Province, China.</title>
        <authorList>
            <person name="Yang J."/>
            <person name="Wariss H.M."/>
            <person name="Tao L."/>
            <person name="Zhang R."/>
            <person name="Yun Q."/>
            <person name="Hollingsworth P."/>
            <person name="Dao Z."/>
            <person name="Luo G."/>
            <person name="Guo H."/>
            <person name="Ma Y."/>
            <person name="Sun W."/>
        </authorList>
    </citation>
    <scope>NUCLEOTIDE SEQUENCE [LARGE SCALE GENOMIC DNA]</scope>
    <source>
        <strain evidence="2">cv. Malutang</strain>
    </source>
</reference>
<dbReference type="Gene3D" id="1.10.287.630">
    <property type="entry name" value="Helix hairpin bin"/>
    <property type="match status" value="1"/>
</dbReference>
<organism evidence="1 2">
    <name type="scientific">Acer yangbiense</name>
    <dbReference type="NCBI Taxonomy" id="1000413"/>
    <lineage>
        <taxon>Eukaryota</taxon>
        <taxon>Viridiplantae</taxon>
        <taxon>Streptophyta</taxon>
        <taxon>Embryophyta</taxon>
        <taxon>Tracheophyta</taxon>
        <taxon>Spermatophyta</taxon>
        <taxon>Magnoliopsida</taxon>
        <taxon>eudicotyledons</taxon>
        <taxon>Gunneridae</taxon>
        <taxon>Pentapetalae</taxon>
        <taxon>rosids</taxon>
        <taxon>malvids</taxon>
        <taxon>Sapindales</taxon>
        <taxon>Sapindaceae</taxon>
        <taxon>Hippocastanoideae</taxon>
        <taxon>Acereae</taxon>
        <taxon>Acer</taxon>
    </lineage>
</organism>
<gene>
    <name evidence="1" type="ORF">EZV62_006066</name>
</gene>
<dbReference type="PANTHER" id="PTHR47198">
    <property type="entry name" value="OS05G0299300 PROTEIN"/>
    <property type="match status" value="1"/>
</dbReference>
<dbReference type="Proteomes" id="UP000323000">
    <property type="component" value="Chromosome 2"/>
</dbReference>
<dbReference type="OrthoDB" id="1750567at2759"/>
<evidence type="ECO:0000313" key="1">
    <source>
        <dbReference type="EMBL" id="TXG71131.1"/>
    </source>
</evidence>
<name>A0A5C7IPD5_9ROSI</name>
<dbReference type="EMBL" id="VAHF01000002">
    <property type="protein sequence ID" value="TXG71131.1"/>
    <property type="molecule type" value="Genomic_DNA"/>
</dbReference>
<proteinExistence type="predicted"/>
<keyword evidence="2" id="KW-1185">Reference proteome</keyword>
<accession>A0A5C7IPD5</accession>
<dbReference type="AlphaFoldDB" id="A0A5C7IPD5"/>
<sequence length="193" mass="22318">MKEIEQCTTFKKLLENLHRQVHKYHRHLLRENKGVDVENLLNKLLRHLRRKIKSELCLDMLKKPRIWAYDSTTPASGNATIYSLLMEEALIKAWNVDANKRVVCDLNTTEPFPSVLDLKCVALLKFEPIFVSAAASRGFGSSYTDMEICFVNCLEHENMESYDIFQPTYESWRRGGGRGTILELEELMNSCSD</sequence>
<evidence type="ECO:0000313" key="2">
    <source>
        <dbReference type="Proteomes" id="UP000323000"/>
    </source>
</evidence>